<reference evidence="1" key="1">
    <citation type="submission" date="2020-06" db="EMBL/GenBank/DDBJ databases">
        <authorList>
            <person name="Li T."/>
            <person name="Hu X."/>
            <person name="Zhang T."/>
            <person name="Song X."/>
            <person name="Zhang H."/>
            <person name="Dai N."/>
            <person name="Sheng W."/>
            <person name="Hou X."/>
            <person name="Wei L."/>
        </authorList>
    </citation>
    <scope>NUCLEOTIDE SEQUENCE</scope>
    <source>
        <strain evidence="1">G02</strain>
        <tissue evidence="1">Leaf</tissue>
    </source>
</reference>
<dbReference type="EMBL" id="JACGWJ010000032">
    <property type="protein sequence ID" value="KAL0297423.1"/>
    <property type="molecule type" value="Genomic_DNA"/>
</dbReference>
<dbReference type="Gene3D" id="3.30.559.10">
    <property type="entry name" value="Chloramphenicol acetyltransferase-like domain"/>
    <property type="match status" value="1"/>
</dbReference>
<dbReference type="Pfam" id="PF02458">
    <property type="entry name" value="Transferase"/>
    <property type="match status" value="1"/>
</dbReference>
<protein>
    <submittedName>
        <fullName evidence="1">Uncharacterized protein</fullName>
    </submittedName>
</protein>
<proteinExistence type="predicted"/>
<evidence type="ECO:0000313" key="1">
    <source>
        <dbReference type="EMBL" id="KAL0297423.1"/>
    </source>
</evidence>
<organism evidence="1">
    <name type="scientific">Sesamum radiatum</name>
    <name type="common">Black benniseed</name>
    <dbReference type="NCBI Taxonomy" id="300843"/>
    <lineage>
        <taxon>Eukaryota</taxon>
        <taxon>Viridiplantae</taxon>
        <taxon>Streptophyta</taxon>
        <taxon>Embryophyta</taxon>
        <taxon>Tracheophyta</taxon>
        <taxon>Spermatophyta</taxon>
        <taxon>Magnoliopsida</taxon>
        <taxon>eudicotyledons</taxon>
        <taxon>Gunneridae</taxon>
        <taxon>Pentapetalae</taxon>
        <taxon>asterids</taxon>
        <taxon>lamiids</taxon>
        <taxon>Lamiales</taxon>
        <taxon>Pedaliaceae</taxon>
        <taxon>Sesamum</taxon>
    </lineage>
</organism>
<name>A0AAW2JTG4_SESRA</name>
<dbReference type="AlphaFoldDB" id="A0AAW2JTG4"/>
<sequence length="104" mass="11650">MASQDAVHGIFEVKVVRKTVVKAAGPVPESHVISLSNLDLLSGRFPVTYIYFYRRPHSSSLIDGSLKESLAQCLKHFYPFAGRISENPNQVSLRSFATIVERSW</sequence>
<accession>A0AAW2JTG4</accession>
<reference evidence="1" key="2">
    <citation type="journal article" date="2024" name="Plant">
        <title>Genomic evolution and insights into agronomic trait innovations of Sesamum species.</title>
        <authorList>
            <person name="Miao H."/>
            <person name="Wang L."/>
            <person name="Qu L."/>
            <person name="Liu H."/>
            <person name="Sun Y."/>
            <person name="Le M."/>
            <person name="Wang Q."/>
            <person name="Wei S."/>
            <person name="Zheng Y."/>
            <person name="Lin W."/>
            <person name="Duan Y."/>
            <person name="Cao H."/>
            <person name="Xiong S."/>
            <person name="Wang X."/>
            <person name="Wei L."/>
            <person name="Li C."/>
            <person name="Ma Q."/>
            <person name="Ju M."/>
            <person name="Zhao R."/>
            <person name="Li G."/>
            <person name="Mu C."/>
            <person name="Tian Q."/>
            <person name="Mei H."/>
            <person name="Zhang T."/>
            <person name="Gao T."/>
            <person name="Zhang H."/>
        </authorList>
    </citation>
    <scope>NUCLEOTIDE SEQUENCE</scope>
    <source>
        <strain evidence="1">G02</strain>
    </source>
</reference>
<dbReference type="InterPro" id="IPR023213">
    <property type="entry name" value="CAT-like_dom_sf"/>
</dbReference>
<gene>
    <name evidence="1" type="ORF">Sradi_6794400</name>
</gene>
<comment type="caution">
    <text evidence="1">The sequence shown here is derived from an EMBL/GenBank/DDBJ whole genome shotgun (WGS) entry which is preliminary data.</text>
</comment>